<evidence type="ECO:0000313" key="1">
    <source>
        <dbReference type="EMBL" id="ADQ92845.1"/>
    </source>
</evidence>
<protein>
    <submittedName>
        <fullName evidence="1">RNA-dependent RNA polymerase</fullName>
    </submittedName>
</protein>
<dbReference type="GO" id="GO:0003968">
    <property type="term" value="F:RNA-directed RNA polymerase activity"/>
    <property type="evidence" value="ECO:0007669"/>
    <property type="project" value="UniProtKB-KW"/>
</dbReference>
<feature type="non-terminal residue" evidence="1">
    <location>
        <position position="1"/>
    </location>
</feature>
<keyword evidence="1" id="KW-0548">Nucleotidyltransferase</keyword>
<keyword evidence="1" id="KW-0808">Transferase</keyword>
<accession>E5LCH6</accession>
<name>E5LCH6_9VIRU</name>
<organism evidence="1">
    <name type="scientific">Orthobunyavirus BX-2010/Henan/CHN</name>
    <dbReference type="NCBI Taxonomy" id="930075"/>
    <lineage>
        <taxon>Viruses</taxon>
        <taxon>Riboviria</taxon>
        <taxon>Orthornavirae</taxon>
        <taxon>Negarnaviricota</taxon>
        <taxon>Polyploviricotina</taxon>
        <taxon>Bunyaviricetes</taxon>
        <taxon>Hareavirales</taxon>
        <taxon>Phenuiviridae</taxon>
        <taxon>Bandavirus</taxon>
        <taxon>Bandavirus dabieense</taxon>
        <taxon>SFTS phlebovirus</taxon>
    </lineage>
</organism>
<sequence length="55" mass="6406">PSSPEFLGWGDTDSPKKNEFSRSFLRAACSSLEREIAQRHGRQWKQSLEERVLKE</sequence>
<keyword evidence="1" id="KW-0696">RNA-directed RNA polymerase</keyword>
<feature type="non-terminal residue" evidence="1">
    <location>
        <position position="55"/>
    </location>
</feature>
<proteinExistence type="predicted"/>
<reference evidence="1" key="1">
    <citation type="journal article" date="2011" name="PLoS Pathog.">
        <title>Metagenomic Analysis of Fever, Thrombocytopenia and Leukopenia Syndrome (FTLS) in Henan Province, China: Discovery of a New Bunyavirus.</title>
        <authorList>
            <person name="Xu B."/>
            <person name="Liu L."/>
            <person name="Huang X."/>
            <person name="Ma H."/>
            <person name="Zhang Y."/>
            <person name="Du Y."/>
            <person name="Wang P."/>
            <person name="Tang X."/>
            <person name="Wang H."/>
            <person name="Kang K."/>
            <person name="Zhang S."/>
            <person name="Zhao G."/>
            <person name="Wu W."/>
            <person name="Yang Y."/>
            <person name="Chen H."/>
            <person name="Mu F."/>
            <person name="Chen W."/>
        </authorList>
    </citation>
    <scope>NUCLEOTIDE SEQUENCE</scope>
</reference>
<dbReference type="EMBL" id="HQ412604">
    <property type="protein sequence ID" value="ADQ92845.1"/>
    <property type="molecule type" value="Viral_cRNA"/>
</dbReference>